<keyword evidence="7" id="KW-0206">Cytoskeleton</keyword>
<proteinExistence type="inferred from homology"/>
<dbReference type="InterPro" id="IPR017904">
    <property type="entry name" value="ADF/Cofilin"/>
</dbReference>
<evidence type="ECO:0000256" key="1">
    <source>
        <dbReference type="ARBA" id="ARBA00004109"/>
    </source>
</evidence>
<dbReference type="RefSeq" id="XP_019330950.1">
    <property type="nucleotide sequence ID" value="XM_019475405.1"/>
</dbReference>
<evidence type="ECO:0000256" key="6">
    <source>
        <dbReference type="ARBA" id="ARBA00023203"/>
    </source>
</evidence>
<dbReference type="Pfam" id="PF00241">
    <property type="entry name" value="Cofilin_ADF"/>
    <property type="match status" value="1"/>
</dbReference>
<protein>
    <recommendedName>
        <fullName evidence="4">Cofilin</fullName>
    </recommendedName>
    <alternativeName>
        <fullName evidence="9">Actin-depolymerizing factor 1</fullName>
    </alternativeName>
</protein>
<evidence type="ECO:0000256" key="8">
    <source>
        <dbReference type="ARBA" id="ARBA00023242"/>
    </source>
</evidence>
<dbReference type="AlphaFoldDB" id="A0A1D8PMW6"/>
<evidence type="ECO:0000256" key="4">
    <source>
        <dbReference type="ARBA" id="ARBA00015630"/>
    </source>
</evidence>
<evidence type="ECO:0000313" key="13">
    <source>
        <dbReference type="EMBL" id="AOW29482.1"/>
    </source>
</evidence>
<evidence type="ECO:0000256" key="2">
    <source>
        <dbReference type="ARBA" id="ARBA00004245"/>
    </source>
</evidence>
<dbReference type="FunCoup" id="A0A1D8PMW6">
    <property type="interactions" value="852"/>
</dbReference>
<dbReference type="GO" id="GO:0030479">
    <property type="term" value="C:actin cortical patch"/>
    <property type="evidence" value="ECO:0000318"/>
    <property type="project" value="GO_Central"/>
</dbReference>
<organism evidence="13 14">
    <name type="scientific">Candida albicans (strain SC5314 / ATCC MYA-2876)</name>
    <name type="common">Yeast</name>
    <dbReference type="NCBI Taxonomy" id="237561"/>
    <lineage>
        <taxon>Eukaryota</taxon>
        <taxon>Fungi</taxon>
        <taxon>Dikarya</taxon>
        <taxon>Ascomycota</taxon>
        <taxon>Saccharomycotina</taxon>
        <taxon>Pichiomycetes</taxon>
        <taxon>Debaryomycetaceae</taxon>
        <taxon>Candida/Lodderomyces clade</taxon>
        <taxon>Candida</taxon>
    </lineage>
</organism>
<dbReference type="GO" id="GO:0005737">
    <property type="term" value="C:cytoplasm"/>
    <property type="evidence" value="ECO:0000318"/>
    <property type="project" value="GO_Central"/>
</dbReference>
<evidence type="ECO:0000313" key="14">
    <source>
        <dbReference type="Proteomes" id="UP000000559"/>
    </source>
</evidence>
<dbReference type="Proteomes" id="UP000000559">
    <property type="component" value="Chromosome 5"/>
</dbReference>
<dbReference type="GO" id="GO:0043001">
    <property type="term" value="P:Golgi to plasma membrane protein transport"/>
    <property type="evidence" value="ECO:0007669"/>
    <property type="project" value="EnsemblFungi"/>
</dbReference>
<dbReference type="EMBL" id="CP017627">
    <property type="protein sequence ID" value="AOW29482.1"/>
    <property type="molecule type" value="Genomic_DNA"/>
</dbReference>
<dbReference type="FunFam" id="3.40.20.10:FF:000060">
    <property type="entry name" value="Cofilin"/>
    <property type="match status" value="1"/>
</dbReference>
<reference evidence="13 14" key="1">
    <citation type="journal article" date="2004" name="Proc. Natl. Acad. Sci. U.S.A.">
        <title>The diploid genome sequence of Candida albicans.</title>
        <authorList>
            <person name="Jones T."/>
            <person name="Federspiel N.A."/>
            <person name="Chibana H."/>
            <person name="Dungan J."/>
            <person name="Kalman S."/>
            <person name="Magee B.B."/>
            <person name="Newport G."/>
            <person name="Thorstenson Y.R."/>
            <person name="Agabian N."/>
            <person name="Magee P.T."/>
            <person name="Davis R.W."/>
            <person name="Scherer S."/>
        </authorList>
    </citation>
    <scope>NUCLEOTIDE SEQUENCE [LARGE SCALE GENOMIC DNA]</scope>
    <source>
        <strain evidence="14">SC5314 / ATCC MYA-2876</strain>
    </source>
</reference>
<dbReference type="Gene3D" id="3.40.20.10">
    <property type="entry name" value="Severin"/>
    <property type="match status" value="1"/>
</dbReference>
<dbReference type="InParanoid" id="A0A1D8PMW6"/>
<gene>
    <name evidence="12 13" type="primary">COF1</name>
    <name evidence="13" type="ordered locus">CAALFM_C500370WA</name>
    <name evidence="12" type="ordered locus">orf19.953.1</name>
</gene>
<dbReference type="GO" id="GO:0030042">
    <property type="term" value="P:actin filament depolymerization"/>
    <property type="evidence" value="ECO:0000318"/>
    <property type="project" value="GO_Central"/>
</dbReference>
<dbReference type="GO" id="GO:0051014">
    <property type="term" value="P:actin filament severing"/>
    <property type="evidence" value="ECO:0000318"/>
    <property type="project" value="GO_Central"/>
</dbReference>
<evidence type="ECO:0000259" key="11">
    <source>
        <dbReference type="PROSITE" id="PS51263"/>
    </source>
</evidence>
<sequence length="141" mass="15852">MSRSGVTVADESLTAFNDLKLGRKYKFVIFTLNDEKTQIVVEQTSTEQEYDAFLEKLPENECRYAVYDFEYDIGGGEGKRSKIVFFTWSPDTAPVRAKMVYASSKDSLRRALNGVAADVQGTDFSEVAYDAVHEKVSRGTH</sequence>
<dbReference type="GO" id="GO:0015629">
    <property type="term" value="C:actin cytoskeleton"/>
    <property type="evidence" value="ECO:0000318"/>
    <property type="project" value="GO_Central"/>
</dbReference>
<dbReference type="GO" id="GO:0051015">
    <property type="term" value="F:actin filament binding"/>
    <property type="evidence" value="ECO:0000318"/>
    <property type="project" value="GO_Central"/>
</dbReference>
<evidence type="ECO:0000256" key="7">
    <source>
        <dbReference type="ARBA" id="ARBA00023212"/>
    </source>
</evidence>
<keyword evidence="14" id="KW-1185">Reference proteome</keyword>
<dbReference type="CDD" id="cd11286">
    <property type="entry name" value="ADF_cofilin_like"/>
    <property type="match status" value="1"/>
</dbReference>
<evidence type="ECO:0000256" key="9">
    <source>
        <dbReference type="ARBA" id="ARBA00032427"/>
    </source>
</evidence>
<dbReference type="CGD" id="CAL0000176762">
    <property type="gene designation" value="COF1"/>
</dbReference>
<keyword evidence="5" id="KW-0963">Cytoplasm</keyword>
<evidence type="ECO:0000313" key="12">
    <source>
        <dbReference type="CGD" id="CAL0000176762"/>
    </source>
</evidence>
<dbReference type="SMART" id="SM00102">
    <property type="entry name" value="ADF"/>
    <property type="match status" value="1"/>
</dbReference>
<dbReference type="PROSITE" id="PS51263">
    <property type="entry name" value="ADF_H"/>
    <property type="match status" value="1"/>
</dbReference>
<evidence type="ECO:0000256" key="5">
    <source>
        <dbReference type="ARBA" id="ARBA00022490"/>
    </source>
</evidence>
<dbReference type="InterPro" id="IPR029006">
    <property type="entry name" value="ADF-H/Gelsolin-like_dom_sf"/>
</dbReference>
<comment type="function">
    <text evidence="10">Controls reversibly actin polymerization and depolymerization in a pH-sensitive manner. It has the ability to bind G- and F-actin in a 1:1 ratio of cofilin to actin. Binding to F-actin is regulated by tropomyosin. It is the major component of intranuclear and cytoplasmic actin rods. Required for accumulation of actin at the cell division site via depolymerizing actin at the cell ends. In association with myosin II has a role in the assembly of the contractile ring via severing actin filaments. Involved in the maintenance of the contractile ring once formed. In association with profilin and capping protein, has a role in the mitotic reorganization of the actin cytoskeleton.</text>
</comment>
<dbReference type="GO" id="GO:0016363">
    <property type="term" value="C:nuclear matrix"/>
    <property type="evidence" value="ECO:0007669"/>
    <property type="project" value="UniProtKB-SubCell"/>
</dbReference>
<reference evidence="13 14" key="3">
    <citation type="journal article" date="2013" name="Genome Biol.">
        <title>Assembly of a phased diploid Candida albicans genome facilitates allele-specific measurements and provides a simple model for repeat and indel structure.</title>
        <authorList>
            <person name="Muzzey D."/>
            <person name="Schwartz K."/>
            <person name="Weissman J.S."/>
            <person name="Sherlock G."/>
        </authorList>
    </citation>
    <scope>NUCLEOTIDE SEQUENCE [LARGE SCALE GENOMIC DNA]</scope>
    <source>
        <strain evidence="14">SC5314 / ATCC MYA-2876</strain>
    </source>
</reference>
<accession>A0A1D8PMW6</accession>
<name>A0A1D8PMW6_CANAL</name>
<dbReference type="InterPro" id="IPR002108">
    <property type="entry name" value="ADF-H"/>
</dbReference>
<dbReference type="OMA" id="QCRFAVY"/>
<dbReference type="PANTHER" id="PTHR11913">
    <property type="entry name" value="COFILIN-RELATED"/>
    <property type="match status" value="1"/>
</dbReference>
<reference evidence="13 14" key="2">
    <citation type="journal article" date="2007" name="Genome Biol.">
        <title>Assembly of the Candida albicans genome into sixteen supercontigs aligned on the eight chromosomes.</title>
        <authorList>
            <person name="van het Hoog M."/>
            <person name="Rast T.J."/>
            <person name="Martchenko M."/>
            <person name="Grindle S."/>
            <person name="Dignard D."/>
            <person name="Hogues H."/>
            <person name="Cuomo C."/>
            <person name="Berriman M."/>
            <person name="Scherer S."/>
            <person name="Magee B.B."/>
            <person name="Whiteway M."/>
            <person name="Chibana H."/>
            <person name="Nantel A."/>
            <person name="Magee P.T."/>
        </authorList>
    </citation>
    <scope>GENOME REANNOTATION</scope>
    <source>
        <strain evidence="14">SC5314 / ATCC MYA-2876</strain>
    </source>
</reference>
<comment type="subcellular location">
    <subcellularLocation>
        <location evidence="2">Cytoplasm</location>
        <location evidence="2">Cytoskeleton</location>
    </subcellularLocation>
    <subcellularLocation>
        <location evidence="1">Nucleus matrix</location>
    </subcellularLocation>
</comment>
<evidence type="ECO:0000256" key="10">
    <source>
        <dbReference type="ARBA" id="ARBA00058338"/>
    </source>
</evidence>
<dbReference type="KEGG" id="cal:CAALFM_C500370WA"/>
<dbReference type="eggNOG" id="KOG1735">
    <property type="taxonomic scope" value="Eukaryota"/>
</dbReference>
<dbReference type="SMR" id="A0A1D8PMW6"/>
<dbReference type="STRING" id="237561.A0A1D8PMW6"/>
<keyword evidence="8" id="KW-0539">Nucleus</keyword>
<dbReference type="GO" id="GO:0006897">
    <property type="term" value="P:endocytosis"/>
    <property type="evidence" value="ECO:0007669"/>
    <property type="project" value="EnsemblFungi"/>
</dbReference>
<evidence type="ECO:0000256" key="3">
    <source>
        <dbReference type="ARBA" id="ARBA00006844"/>
    </source>
</evidence>
<comment type="similarity">
    <text evidence="3">Belongs to the actin-binding proteins ADF family.</text>
</comment>
<dbReference type="GeneID" id="30515293"/>
<dbReference type="VEuPathDB" id="FungiDB:C5_00370W_A"/>
<keyword evidence="6" id="KW-0009">Actin-binding</keyword>
<dbReference type="OrthoDB" id="10249245at2759"/>
<dbReference type="SUPFAM" id="SSF55753">
    <property type="entry name" value="Actin depolymerizing proteins"/>
    <property type="match status" value="1"/>
</dbReference>
<feature type="domain" description="ADF-H" evidence="11">
    <location>
        <begin position="5"/>
        <end position="137"/>
    </location>
</feature>